<accession>A0ABS3J2A7</accession>
<proteinExistence type="predicted"/>
<evidence type="ECO:0008006" key="3">
    <source>
        <dbReference type="Google" id="ProtNLM"/>
    </source>
</evidence>
<evidence type="ECO:0000313" key="2">
    <source>
        <dbReference type="Proteomes" id="UP000664288"/>
    </source>
</evidence>
<evidence type="ECO:0000313" key="1">
    <source>
        <dbReference type="EMBL" id="MBO0903804.1"/>
    </source>
</evidence>
<gene>
    <name evidence="1" type="ORF">J1C47_09125</name>
</gene>
<comment type="caution">
    <text evidence="1">The sequence shown here is derived from an EMBL/GenBank/DDBJ whole genome shotgun (WGS) entry which is preliminary data.</text>
</comment>
<organism evidence="1 2">
    <name type="scientific">Jiella sonneratiae</name>
    <dbReference type="NCBI Taxonomy" id="2816856"/>
    <lineage>
        <taxon>Bacteria</taxon>
        <taxon>Pseudomonadati</taxon>
        <taxon>Pseudomonadota</taxon>
        <taxon>Alphaproteobacteria</taxon>
        <taxon>Hyphomicrobiales</taxon>
        <taxon>Aurantimonadaceae</taxon>
        <taxon>Jiella</taxon>
    </lineage>
</organism>
<dbReference type="RefSeq" id="WP_207350436.1">
    <property type="nucleotide sequence ID" value="NZ_JAFMPY010000007.1"/>
</dbReference>
<keyword evidence="2" id="KW-1185">Reference proteome</keyword>
<protein>
    <recommendedName>
        <fullName evidence="3">Ribbon-helix-helix protein CopG domain-containing protein</fullName>
    </recommendedName>
</protein>
<dbReference type="Proteomes" id="UP000664288">
    <property type="component" value="Unassembled WGS sequence"/>
</dbReference>
<sequence length="55" mass="5730">MSRFPELLQFRAPPGTSIAIEEVAKAEGKRPAEIVREAVAARLAAATASVTAHAA</sequence>
<reference evidence="1 2" key="1">
    <citation type="submission" date="2021-03" db="EMBL/GenBank/DDBJ databases">
        <title>Whole genome sequence of Jiella sp. MQZ13P-4.</title>
        <authorList>
            <person name="Tuo L."/>
        </authorList>
    </citation>
    <scope>NUCLEOTIDE SEQUENCE [LARGE SCALE GENOMIC DNA]</scope>
    <source>
        <strain evidence="1 2">MQZ13P-4</strain>
    </source>
</reference>
<dbReference type="EMBL" id="JAFMPY010000007">
    <property type="protein sequence ID" value="MBO0903804.1"/>
    <property type="molecule type" value="Genomic_DNA"/>
</dbReference>
<name>A0ABS3J2A7_9HYPH</name>